<dbReference type="InterPro" id="IPR000994">
    <property type="entry name" value="Pept_M24"/>
</dbReference>
<dbReference type="Gene3D" id="3.90.230.10">
    <property type="entry name" value="Creatinase/methionine aminopeptidase superfamily"/>
    <property type="match status" value="1"/>
</dbReference>
<dbReference type="SUPFAM" id="SSF55920">
    <property type="entry name" value="Creatinase/aminopeptidase"/>
    <property type="match status" value="1"/>
</dbReference>
<comment type="cofactor">
    <cofactor evidence="6">
        <name>Co(2+)</name>
        <dbReference type="ChEBI" id="CHEBI:48828"/>
    </cofactor>
    <cofactor evidence="6">
        <name>Zn(2+)</name>
        <dbReference type="ChEBI" id="CHEBI:29105"/>
    </cofactor>
    <cofactor evidence="6">
        <name>Mn(2+)</name>
        <dbReference type="ChEBI" id="CHEBI:29035"/>
    </cofactor>
    <cofactor evidence="6">
        <name>Fe(2+)</name>
        <dbReference type="ChEBI" id="CHEBI:29033"/>
    </cofactor>
    <text evidence="6">Binds 2 divalent metal cations per subunit. Has a high-affinity and a low affinity metal-binding site. The true nature of the physiological cofactor is under debate. The enzyme is active with cobalt, zinc, manganese or divalent iron ions. Most likely, methionine aminopeptidases function as mononuclear Fe(2+)-metalloproteases under physiological conditions, and the catalytically relevant metal-binding site has been assigned to the histidine-containing high-affinity site.</text>
</comment>
<dbReference type="GO" id="GO:0005829">
    <property type="term" value="C:cytosol"/>
    <property type="evidence" value="ECO:0007669"/>
    <property type="project" value="TreeGrafter"/>
</dbReference>
<keyword evidence="3 6" id="KW-0645">Protease</keyword>
<dbReference type="GO" id="GO:0070006">
    <property type="term" value="F:metalloaminopeptidase activity"/>
    <property type="evidence" value="ECO:0007669"/>
    <property type="project" value="UniProtKB-UniRule"/>
</dbReference>
<sequence length="259" mass="26641">MRSGSIIVKTSDDLVRMRRAGRLAAQAIQAVAEAVAPGITTGALDRIAEELIRTGGGVPSFKDYRGYPASICTSVNDEVVHGIPGPRVLESGAIVAIDLGVLLEGFHADVAVTVPVGEVAPDVGRLLRVAQEALARGIAEAKPGARLGDVGWAIQSVIEAAGFSAVRDFAGHGIGRSLHEAPQILNVGVPRTGVVLQPGMTLAIEPMVTMGGPDVIIDGDGWTVRTRDGTLAAHAEHTVAIAATGAEILTGLNETAAIY</sequence>
<feature type="binding site" evidence="6">
    <location>
        <position position="205"/>
    </location>
    <ligand>
        <name>a divalent metal cation</name>
        <dbReference type="ChEBI" id="CHEBI:60240"/>
        <label>2</label>
        <note>catalytic</note>
    </ligand>
</feature>
<dbReference type="GO" id="GO:0006508">
    <property type="term" value="P:proteolysis"/>
    <property type="evidence" value="ECO:0007669"/>
    <property type="project" value="UniProtKB-KW"/>
</dbReference>
<dbReference type="EMBL" id="KT007048">
    <property type="protein sequence ID" value="AKQ04759.1"/>
    <property type="molecule type" value="Genomic_DNA"/>
</dbReference>
<dbReference type="InterPro" id="IPR002467">
    <property type="entry name" value="Pept_M24A_MAP1"/>
</dbReference>
<dbReference type="PANTHER" id="PTHR43330">
    <property type="entry name" value="METHIONINE AMINOPEPTIDASE"/>
    <property type="match status" value="1"/>
</dbReference>
<dbReference type="Pfam" id="PF00557">
    <property type="entry name" value="Peptidase_M24"/>
    <property type="match status" value="1"/>
</dbReference>
<dbReference type="NCBIfam" id="TIGR00500">
    <property type="entry name" value="met_pdase_I"/>
    <property type="match status" value="1"/>
</dbReference>
<feature type="binding site" evidence="6">
    <location>
        <position position="81"/>
    </location>
    <ligand>
        <name>substrate</name>
    </ligand>
</feature>
<comment type="catalytic activity">
    <reaction evidence="6 7">
        <text>Release of N-terminal amino acids, preferentially methionine, from peptides and arylamides.</text>
        <dbReference type="EC" id="3.4.11.18"/>
    </reaction>
</comment>
<protein>
    <recommendedName>
        <fullName evidence="6 7">Methionine aminopeptidase</fullName>
        <shortName evidence="6">MAP</shortName>
        <shortName evidence="6">MetAP</shortName>
        <ecNumber evidence="6 7">3.4.11.18</ecNumber>
    </recommendedName>
    <alternativeName>
        <fullName evidence="6">Peptidase M</fullName>
    </alternativeName>
</protein>
<comment type="function">
    <text evidence="1 6">Removes the N-terminal methionine from nascent proteins. The N-terminal methionine is often cleaved when the second residue in the primary sequence is small and uncharged (Met-Ala-, Cys, Gly, Pro, Ser, Thr, or Val). Requires deformylation of the N(alpha)-formylated initiator methionine before it can be hydrolyzed.</text>
</comment>
<reference evidence="9" key="1">
    <citation type="journal article" date="2015" name="ISME J.">
        <title>Aquifer environment selects for microbial species cohorts in sediment and groundwater.</title>
        <authorList>
            <person name="Hug L.A."/>
            <person name="Thomas B.C."/>
            <person name="Brown C.T."/>
            <person name="Frischkorn K.R."/>
            <person name="Williams K.H."/>
            <person name="Tringe S.G."/>
            <person name="Banfield J.F."/>
        </authorList>
    </citation>
    <scope>NUCLEOTIDE SEQUENCE</scope>
</reference>
<comment type="subunit">
    <text evidence="6">Monomer.</text>
</comment>
<dbReference type="GO" id="GO:0004239">
    <property type="term" value="F:initiator methionyl aminopeptidase activity"/>
    <property type="evidence" value="ECO:0007669"/>
    <property type="project" value="UniProtKB-UniRule"/>
</dbReference>
<evidence type="ECO:0000256" key="3">
    <source>
        <dbReference type="ARBA" id="ARBA00022670"/>
    </source>
</evidence>
<proteinExistence type="inferred from homology"/>
<evidence type="ECO:0000256" key="7">
    <source>
        <dbReference type="RuleBase" id="RU003653"/>
    </source>
</evidence>
<name>A0A0H4TV24_9BACT</name>
<evidence type="ECO:0000256" key="1">
    <source>
        <dbReference type="ARBA" id="ARBA00002521"/>
    </source>
</evidence>
<evidence type="ECO:0000313" key="9">
    <source>
        <dbReference type="EMBL" id="AKQ04759.1"/>
    </source>
</evidence>
<feature type="binding site" evidence="6">
    <location>
        <position position="172"/>
    </location>
    <ligand>
        <name>a divalent metal cation</name>
        <dbReference type="ChEBI" id="CHEBI:60240"/>
        <label>2</label>
        <note>catalytic</note>
    </ligand>
</feature>
<feature type="binding site" evidence="6">
    <location>
        <position position="179"/>
    </location>
    <ligand>
        <name>substrate</name>
    </ligand>
</feature>
<feature type="binding site" evidence="6">
    <location>
        <position position="236"/>
    </location>
    <ligand>
        <name>a divalent metal cation</name>
        <dbReference type="ChEBI" id="CHEBI:60240"/>
        <label>2</label>
        <note>catalytic</note>
    </ligand>
</feature>
<evidence type="ECO:0000259" key="8">
    <source>
        <dbReference type="Pfam" id="PF00557"/>
    </source>
</evidence>
<accession>A0A0H4TV24</accession>
<feature type="binding site" evidence="6">
    <location>
        <position position="109"/>
    </location>
    <ligand>
        <name>a divalent metal cation</name>
        <dbReference type="ChEBI" id="CHEBI:60240"/>
        <label>1</label>
    </ligand>
</feature>
<keyword evidence="2 6" id="KW-0031">Aminopeptidase</keyword>
<dbReference type="AlphaFoldDB" id="A0A0H4TV24"/>
<dbReference type="HAMAP" id="MF_01974">
    <property type="entry name" value="MetAP_1"/>
    <property type="match status" value="1"/>
</dbReference>
<comment type="similarity">
    <text evidence="6">Belongs to the peptidase M24A family. Methionine aminopeptidase type 1 subfamily.</text>
</comment>
<organism evidence="9">
    <name type="scientific">uncultured bacterium Rifle_16ft_4_minimus_7469</name>
    <dbReference type="NCBI Taxonomy" id="1665162"/>
    <lineage>
        <taxon>Bacteria</taxon>
        <taxon>environmental samples</taxon>
    </lineage>
</organism>
<feature type="domain" description="Peptidase M24" evidence="8">
    <location>
        <begin position="16"/>
        <end position="241"/>
    </location>
</feature>
<dbReference type="EC" id="3.4.11.18" evidence="6 7"/>
<evidence type="ECO:0000256" key="6">
    <source>
        <dbReference type="HAMAP-Rule" id="MF_01974"/>
    </source>
</evidence>
<evidence type="ECO:0000256" key="4">
    <source>
        <dbReference type="ARBA" id="ARBA00022723"/>
    </source>
</evidence>
<keyword evidence="5 6" id="KW-0378">Hydrolase</keyword>
<dbReference type="PANTHER" id="PTHR43330:SF27">
    <property type="entry name" value="METHIONINE AMINOPEPTIDASE"/>
    <property type="match status" value="1"/>
</dbReference>
<dbReference type="PROSITE" id="PS00680">
    <property type="entry name" value="MAP_1"/>
    <property type="match status" value="1"/>
</dbReference>
<feature type="binding site" evidence="6">
    <location>
        <position position="98"/>
    </location>
    <ligand>
        <name>a divalent metal cation</name>
        <dbReference type="ChEBI" id="CHEBI:60240"/>
        <label>1</label>
    </ligand>
</feature>
<feature type="binding site" evidence="6">
    <location>
        <position position="236"/>
    </location>
    <ligand>
        <name>a divalent metal cation</name>
        <dbReference type="ChEBI" id="CHEBI:60240"/>
        <label>1</label>
    </ligand>
</feature>
<dbReference type="InterPro" id="IPR036005">
    <property type="entry name" value="Creatinase/aminopeptidase-like"/>
</dbReference>
<dbReference type="PRINTS" id="PR00599">
    <property type="entry name" value="MAPEPTIDASE"/>
</dbReference>
<evidence type="ECO:0000256" key="5">
    <source>
        <dbReference type="ARBA" id="ARBA00022801"/>
    </source>
</evidence>
<dbReference type="InterPro" id="IPR001714">
    <property type="entry name" value="Pept_M24_MAP"/>
</dbReference>
<dbReference type="CDD" id="cd01086">
    <property type="entry name" value="MetAP1"/>
    <property type="match status" value="1"/>
</dbReference>
<keyword evidence="4 6" id="KW-0479">Metal-binding</keyword>
<gene>
    <name evidence="6" type="primary">map</name>
</gene>
<dbReference type="GO" id="GO:0046872">
    <property type="term" value="F:metal ion binding"/>
    <property type="evidence" value="ECO:0007669"/>
    <property type="project" value="UniProtKB-UniRule"/>
</dbReference>
<feature type="binding site" evidence="6">
    <location>
        <position position="109"/>
    </location>
    <ligand>
        <name>a divalent metal cation</name>
        <dbReference type="ChEBI" id="CHEBI:60240"/>
        <label>2</label>
        <note>catalytic</note>
    </ligand>
</feature>
<evidence type="ECO:0000256" key="2">
    <source>
        <dbReference type="ARBA" id="ARBA00022438"/>
    </source>
</evidence>